<evidence type="ECO:0000313" key="2">
    <source>
        <dbReference type="Proteomes" id="UP001150238"/>
    </source>
</evidence>
<proteinExistence type="predicted"/>
<gene>
    <name evidence="1" type="ORF">C8J55DRAFT_530807</name>
</gene>
<sequence>MQYVSVTASREGDAPYIQAELRDIFRLFFKQVSNNLPGVRYSWAMDQSKYV</sequence>
<organism evidence="1 2">
    <name type="scientific">Lentinula lateritia</name>
    <dbReference type="NCBI Taxonomy" id="40482"/>
    <lineage>
        <taxon>Eukaryota</taxon>
        <taxon>Fungi</taxon>
        <taxon>Dikarya</taxon>
        <taxon>Basidiomycota</taxon>
        <taxon>Agaricomycotina</taxon>
        <taxon>Agaricomycetes</taxon>
        <taxon>Agaricomycetidae</taxon>
        <taxon>Agaricales</taxon>
        <taxon>Marasmiineae</taxon>
        <taxon>Omphalotaceae</taxon>
        <taxon>Lentinula</taxon>
    </lineage>
</organism>
<accession>A0A9W9DDK7</accession>
<name>A0A9W9DDK7_9AGAR</name>
<dbReference type="EMBL" id="JANVFS010000063">
    <property type="protein sequence ID" value="KAJ4464026.1"/>
    <property type="molecule type" value="Genomic_DNA"/>
</dbReference>
<reference evidence="1" key="2">
    <citation type="journal article" date="2023" name="Proc. Natl. Acad. Sci. U.S.A.">
        <title>A global phylogenomic analysis of the shiitake genus Lentinula.</title>
        <authorList>
            <person name="Sierra-Patev S."/>
            <person name="Min B."/>
            <person name="Naranjo-Ortiz M."/>
            <person name="Looney B."/>
            <person name="Konkel Z."/>
            <person name="Slot J.C."/>
            <person name="Sakamoto Y."/>
            <person name="Steenwyk J.L."/>
            <person name="Rokas A."/>
            <person name="Carro J."/>
            <person name="Camarero S."/>
            <person name="Ferreira P."/>
            <person name="Molpeceres G."/>
            <person name="Ruiz-Duenas F.J."/>
            <person name="Serrano A."/>
            <person name="Henrissat B."/>
            <person name="Drula E."/>
            <person name="Hughes K.W."/>
            <person name="Mata J.L."/>
            <person name="Ishikawa N.K."/>
            <person name="Vargas-Isla R."/>
            <person name="Ushijima S."/>
            <person name="Smith C.A."/>
            <person name="Donoghue J."/>
            <person name="Ahrendt S."/>
            <person name="Andreopoulos W."/>
            <person name="He G."/>
            <person name="LaButti K."/>
            <person name="Lipzen A."/>
            <person name="Ng V."/>
            <person name="Riley R."/>
            <person name="Sandor L."/>
            <person name="Barry K."/>
            <person name="Martinez A.T."/>
            <person name="Xiao Y."/>
            <person name="Gibbons J.G."/>
            <person name="Terashima K."/>
            <person name="Grigoriev I.V."/>
            <person name="Hibbett D."/>
        </authorList>
    </citation>
    <scope>NUCLEOTIDE SEQUENCE</scope>
    <source>
        <strain evidence="1">Sp2 HRB7682 ss15</strain>
    </source>
</reference>
<dbReference type="Proteomes" id="UP001150238">
    <property type="component" value="Unassembled WGS sequence"/>
</dbReference>
<comment type="caution">
    <text evidence="1">The sequence shown here is derived from an EMBL/GenBank/DDBJ whole genome shotgun (WGS) entry which is preliminary data.</text>
</comment>
<reference evidence="1" key="1">
    <citation type="submission" date="2022-08" db="EMBL/GenBank/DDBJ databases">
        <authorList>
            <consortium name="DOE Joint Genome Institute"/>
            <person name="Min B."/>
            <person name="Riley R."/>
            <person name="Sierra-Patev S."/>
            <person name="Naranjo-Ortiz M."/>
            <person name="Looney B."/>
            <person name="Konkel Z."/>
            <person name="Slot J.C."/>
            <person name="Sakamoto Y."/>
            <person name="Steenwyk J.L."/>
            <person name="Rokas A."/>
            <person name="Carro J."/>
            <person name="Camarero S."/>
            <person name="Ferreira P."/>
            <person name="Molpeceres G."/>
            <person name="Ruiz-Duenas F.J."/>
            <person name="Serrano A."/>
            <person name="Henrissat B."/>
            <person name="Drula E."/>
            <person name="Hughes K.W."/>
            <person name="Mata J.L."/>
            <person name="Ishikawa N.K."/>
            <person name="Vargas-Isla R."/>
            <person name="Ushijima S."/>
            <person name="Smith C.A."/>
            <person name="Ahrendt S."/>
            <person name="Andreopoulos W."/>
            <person name="He G."/>
            <person name="Labutti K."/>
            <person name="Lipzen A."/>
            <person name="Ng V."/>
            <person name="Sandor L."/>
            <person name="Barry K."/>
            <person name="Martinez A.T."/>
            <person name="Xiao Y."/>
            <person name="Gibbons J.G."/>
            <person name="Terashima K."/>
            <person name="Hibbett D.S."/>
            <person name="Grigoriev I.V."/>
        </authorList>
    </citation>
    <scope>NUCLEOTIDE SEQUENCE</scope>
    <source>
        <strain evidence="1">Sp2 HRB7682 ss15</strain>
    </source>
</reference>
<dbReference type="AlphaFoldDB" id="A0A9W9DDK7"/>
<evidence type="ECO:0000313" key="1">
    <source>
        <dbReference type="EMBL" id="KAJ4464026.1"/>
    </source>
</evidence>
<protein>
    <submittedName>
        <fullName evidence="1">Uncharacterized protein</fullName>
    </submittedName>
</protein>